<name>A0AA37PDQ0_9PEZI</name>
<dbReference type="EMBL" id="BQXU01000036">
    <property type="protein sequence ID" value="GKT50304.1"/>
    <property type="molecule type" value="Genomic_DNA"/>
</dbReference>
<comment type="caution">
    <text evidence="3">The sequence shown here is derived from an EMBL/GenBank/DDBJ whole genome shotgun (WGS) entry which is preliminary data.</text>
</comment>
<reference evidence="3 4" key="1">
    <citation type="submission" date="2022-03" db="EMBL/GenBank/DDBJ databases">
        <title>Genome data of Colletotrichum spp.</title>
        <authorList>
            <person name="Utami Y.D."/>
            <person name="Hiruma K."/>
        </authorList>
    </citation>
    <scope>NUCLEOTIDE SEQUENCE [LARGE SCALE GENOMIC DNA]</scope>
    <source>
        <strain evidence="3 4">MAFF 239500</strain>
    </source>
</reference>
<keyword evidence="4" id="KW-1185">Reference proteome</keyword>
<dbReference type="GeneID" id="73331287"/>
<dbReference type="AlphaFoldDB" id="A0AA37PDQ0"/>
<feature type="region of interest" description="Disordered" evidence="1">
    <location>
        <begin position="240"/>
        <end position="264"/>
    </location>
</feature>
<feature type="compositionally biased region" description="Polar residues" evidence="1">
    <location>
        <begin position="130"/>
        <end position="161"/>
    </location>
</feature>
<evidence type="ECO:0000256" key="1">
    <source>
        <dbReference type="SAM" id="MobiDB-lite"/>
    </source>
</evidence>
<evidence type="ECO:0000313" key="4">
    <source>
        <dbReference type="Proteomes" id="UP001055115"/>
    </source>
</evidence>
<feature type="signal peptide" evidence="2">
    <location>
        <begin position="1"/>
        <end position="23"/>
    </location>
</feature>
<feature type="chain" id="PRO_5041224423" evidence="2">
    <location>
        <begin position="24"/>
        <end position="264"/>
    </location>
</feature>
<dbReference type="RefSeq" id="XP_049132654.1">
    <property type="nucleotide sequence ID" value="XM_049276697.1"/>
</dbReference>
<proteinExistence type="predicted"/>
<accession>A0AA37PDQ0</accession>
<evidence type="ECO:0000256" key="2">
    <source>
        <dbReference type="SAM" id="SignalP"/>
    </source>
</evidence>
<keyword evidence="2" id="KW-0732">Signal</keyword>
<sequence length="264" mass="27966">MHFTKTILRVCVALQVVFQGASGAILRGRTSGAESAQLSASDLDTLSLAAEDLDNQVDSFLRNWGGGHRKPDIVEIANLAKRQASSIQISPEDLQNLLKLIQSIERQLAAIIASGGSSASGTALPPPSGTVSNPDPTSSSPVQSDVQPTATGNDPAGSGTTVTQTFTEYVYEDGSSAVPRVVRSAVEVDEDETEDSDPGTSQDLEQDDDWEPWVEFDGTTVEEDGSDVGFTTRNTWASLGVTRRDPGGVPANAESLFVRDEENL</sequence>
<gene>
    <name evidence="3" type="ORF">ColSpa_10485</name>
</gene>
<feature type="region of interest" description="Disordered" evidence="1">
    <location>
        <begin position="116"/>
        <end position="161"/>
    </location>
</feature>
<organism evidence="3 4">
    <name type="scientific">Colletotrichum spaethianum</name>
    <dbReference type="NCBI Taxonomy" id="700344"/>
    <lineage>
        <taxon>Eukaryota</taxon>
        <taxon>Fungi</taxon>
        <taxon>Dikarya</taxon>
        <taxon>Ascomycota</taxon>
        <taxon>Pezizomycotina</taxon>
        <taxon>Sordariomycetes</taxon>
        <taxon>Hypocreomycetidae</taxon>
        <taxon>Glomerellales</taxon>
        <taxon>Glomerellaceae</taxon>
        <taxon>Colletotrichum</taxon>
        <taxon>Colletotrichum spaethianum species complex</taxon>
    </lineage>
</organism>
<evidence type="ECO:0000313" key="3">
    <source>
        <dbReference type="EMBL" id="GKT50304.1"/>
    </source>
</evidence>
<dbReference type="Proteomes" id="UP001055115">
    <property type="component" value="Unassembled WGS sequence"/>
</dbReference>
<protein>
    <submittedName>
        <fullName evidence="3">Uncharacterized protein</fullName>
    </submittedName>
</protein>
<feature type="region of interest" description="Disordered" evidence="1">
    <location>
        <begin position="186"/>
        <end position="209"/>
    </location>
</feature>
<feature type="compositionally biased region" description="Acidic residues" evidence="1">
    <location>
        <begin position="187"/>
        <end position="197"/>
    </location>
</feature>